<feature type="chain" id="PRO_5019351651" evidence="1">
    <location>
        <begin position="29"/>
        <end position="199"/>
    </location>
</feature>
<evidence type="ECO:0000313" key="2">
    <source>
        <dbReference type="EMBL" id="RIV37829.1"/>
    </source>
</evidence>
<protein>
    <submittedName>
        <fullName evidence="2">Uncharacterized protein</fullName>
    </submittedName>
</protein>
<comment type="caution">
    <text evidence="2">The sequence shown here is derived from an EMBL/GenBank/DDBJ whole genome shotgun (WGS) entry which is preliminary data.</text>
</comment>
<gene>
    <name evidence="2" type="ORF">D2L64_14785</name>
</gene>
<dbReference type="EMBL" id="QXEC01000012">
    <property type="protein sequence ID" value="RIV37829.1"/>
    <property type="molecule type" value="Genomic_DNA"/>
</dbReference>
<reference evidence="2 3" key="1">
    <citation type="submission" date="2018-08" db="EMBL/GenBank/DDBJ databases">
        <title>Jishengella sp. nov., isolated from a root of Azadirachta indica A. Juss. var. siamensis Valenton.</title>
        <authorList>
            <person name="Kuncharoen N."/>
            <person name="Tanasupawat S."/>
            <person name="Kudo T."/>
            <person name="Ohkuma M."/>
        </authorList>
    </citation>
    <scope>NUCLEOTIDE SEQUENCE [LARGE SCALE GENOMIC DNA]</scope>
    <source>
        <strain evidence="2 3">AZ1-13</strain>
    </source>
</reference>
<dbReference type="OrthoDB" id="5147666at2"/>
<dbReference type="Proteomes" id="UP000283832">
    <property type="component" value="Unassembled WGS sequence"/>
</dbReference>
<accession>A0A418MUG2</accession>
<feature type="signal peptide" evidence="1">
    <location>
        <begin position="1"/>
        <end position="28"/>
    </location>
</feature>
<dbReference type="RefSeq" id="WP_119576698.1">
    <property type="nucleotide sequence ID" value="NZ_QXEC01000012.1"/>
</dbReference>
<organism evidence="2 3">
    <name type="scientific">Micromonospora radicis</name>
    <dbReference type="NCBI Taxonomy" id="1894971"/>
    <lineage>
        <taxon>Bacteria</taxon>
        <taxon>Bacillati</taxon>
        <taxon>Actinomycetota</taxon>
        <taxon>Actinomycetes</taxon>
        <taxon>Micromonosporales</taxon>
        <taxon>Micromonosporaceae</taxon>
        <taxon>Micromonospora</taxon>
    </lineage>
</organism>
<evidence type="ECO:0000313" key="3">
    <source>
        <dbReference type="Proteomes" id="UP000283832"/>
    </source>
</evidence>
<keyword evidence="1" id="KW-0732">Signal</keyword>
<sequence>MKLRLTTAALVGAAGLMGSLLVGAPAQADTCLEGIGCTTDVTFEVTAGALQITVPDDVTLTNNGAPGGYAYGQLGDILVEDLRAEAGVGWTTTVSSTDFTTGPGPVFGPGESIPNDDVYYCSGTGTTTGTGLFTPGQAGPCTAPPPPSGAALGGTVTAYSHDTTGTGNNTALWDPLLTVSIPLATIAGPFTGTVTHSVS</sequence>
<name>A0A418MUG2_9ACTN</name>
<evidence type="ECO:0000256" key="1">
    <source>
        <dbReference type="SAM" id="SignalP"/>
    </source>
</evidence>
<proteinExistence type="predicted"/>
<dbReference type="AlphaFoldDB" id="A0A418MUG2"/>
<keyword evidence="3" id="KW-1185">Reference proteome</keyword>